<dbReference type="InterPro" id="IPR019734">
    <property type="entry name" value="TPR_rpt"/>
</dbReference>
<proteinExistence type="predicted"/>
<reference evidence="3 4" key="1">
    <citation type="journal article" date="2010" name="Cell">
        <title>The genome of Naegleria gruberi illuminates early eukaryotic versatility.</title>
        <authorList>
            <person name="Fritz-Laylin L.K."/>
            <person name="Prochnik S.E."/>
            <person name="Ginger M.L."/>
            <person name="Dacks J.B."/>
            <person name="Carpenter M.L."/>
            <person name="Field M.C."/>
            <person name="Kuo A."/>
            <person name="Paredez A."/>
            <person name="Chapman J."/>
            <person name="Pham J."/>
            <person name="Shu S."/>
            <person name="Neupane R."/>
            <person name="Cipriano M."/>
            <person name="Mancuso J."/>
            <person name="Tu H."/>
            <person name="Salamov A."/>
            <person name="Lindquist E."/>
            <person name="Shapiro H."/>
            <person name="Lucas S."/>
            <person name="Grigoriev I.V."/>
            <person name="Cande W.Z."/>
            <person name="Fulton C."/>
            <person name="Rokhsar D.S."/>
            <person name="Dawson S.C."/>
        </authorList>
    </citation>
    <scope>NUCLEOTIDE SEQUENCE [LARGE SCALE GENOMIC DNA]</scope>
    <source>
        <strain evidence="3 4">NEG-M</strain>
    </source>
</reference>
<evidence type="ECO:0000313" key="4">
    <source>
        <dbReference type="Proteomes" id="UP000006671"/>
    </source>
</evidence>
<dbReference type="EMBL" id="GG738849">
    <property type="protein sequence ID" value="EFC49055.1"/>
    <property type="molecule type" value="Genomic_DNA"/>
</dbReference>
<name>D2V2G8_NAEGR</name>
<gene>
    <name evidence="3" type="ORF">NAEGRDRAFT_46164</name>
</gene>
<dbReference type="InterPro" id="IPR011990">
    <property type="entry name" value="TPR-like_helical_dom_sf"/>
</dbReference>
<dbReference type="Pfam" id="PF13181">
    <property type="entry name" value="TPR_8"/>
    <property type="match status" value="1"/>
</dbReference>
<organism evidence="4">
    <name type="scientific">Naegleria gruberi</name>
    <name type="common">Amoeba</name>
    <dbReference type="NCBI Taxonomy" id="5762"/>
    <lineage>
        <taxon>Eukaryota</taxon>
        <taxon>Discoba</taxon>
        <taxon>Heterolobosea</taxon>
        <taxon>Tetramitia</taxon>
        <taxon>Eutetramitia</taxon>
        <taxon>Vahlkampfiidae</taxon>
        <taxon>Naegleria</taxon>
    </lineage>
</organism>
<dbReference type="Proteomes" id="UP000006671">
    <property type="component" value="Unassembled WGS sequence"/>
</dbReference>
<dbReference type="OMA" id="HYIAYSS"/>
<evidence type="ECO:0000256" key="1">
    <source>
        <dbReference type="ARBA" id="ARBA00022737"/>
    </source>
</evidence>
<dbReference type="KEGG" id="ngr:NAEGRDRAFT_46164"/>
<dbReference type="SMART" id="SM00028">
    <property type="entry name" value="TPR"/>
    <property type="match status" value="3"/>
</dbReference>
<dbReference type="Gene3D" id="1.25.40.10">
    <property type="entry name" value="Tetratricopeptide repeat domain"/>
    <property type="match status" value="2"/>
</dbReference>
<evidence type="ECO:0000313" key="3">
    <source>
        <dbReference type="EMBL" id="EFC49055.1"/>
    </source>
</evidence>
<dbReference type="InParanoid" id="D2V2G8"/>
<keyword evidence="2" id="KW-0802">TPR repeat</keyword>
<evidence type="ECO:0000256" key="2">
    <source>
        <dbReference type="ARBA" id="ARBA00022803"/>
    </source>
</evidence>
<dbReference type="PANTHER" id="PTHR44943:SF8">
    <property type="entry name" value="TPR REPEAT-CONTAINING PROTEIN MJ0263"/>
    <property type="match status" value="1"/>
</dbReference>
<dbReference type="RefSeq" id="XP_002681799.1">
    <property type="nucleotide sequence ID" value="XM_002681753.1"/>
</dbReference>
<dbReference type="InterPro" id="IPR051685">
    <property type="entry name" value="Ycf3/AcsC/BcsC/TPR_MFPF"/>
</dbReference>
<dbReference type="GeneID" id="8849919"/>
<keyword evidence="4" id="KW-1185">Reference proteome</keyword>
<keyword evidence="1" id="KW-0677">Repeat</keyword>
<dbReference type="SUPFAM" id="SSF48452">
    <property type="entry name" value="TPR-like"/>
    <property type="match status" value="2"/>
</dbReference>
<accession>D2V2G8</accession>
<dbReference type="VEuPathDB" id="AmoebaDB:NAEGRDRAFT_46164"/>
<protein>
    <submittedName>
        <fullName evidence="3">Predicted protein</fullName>
    </submittedName>
</protein>
<dbReference type="AlphaFoldDB" id="D2V2G8"/>
<dbReference type="PANTHER" id="PTHR44943">
    <property type="entry name" value="CELLULOSE SYNTHASE OPERON PROTEIN C"/>
    <property type="match status" value="1"/>
</dbReference>
<dbReference type="OrthoDB" id="10258880at2759"/>
<sequence length="546" mass="63133">MFLRSSSTTLLKLFKNGGFSSSRKFNHHHRHYNNIFKLVSSNYTTSTRRNFCQNYLNLDTSRPSEIDPETIRSIHQRVQEYSSRVQQAKDEKPNASFLTELNEGEQKDLASCYNNLGYYCLQQLNKPKEALFYFLQSIQFNYNNDPIILFNAASLFEREGKRPDSAAELYMRAIRIDPYFVDAKVHLARIFSSHETEESSRFQAAEYLFTDLYKTHNHLGAMIELAMLYSRKGDHSEEYREKTFQILDELLLKLVEEPNYIVDFKEMDVKVPQEYSQELISNLDAYMKGFRNSDKQELLLQDPAFGATINIPYENDGNGLSLEIADISYRYHAQDNETVTGSDVINTICYLLKQFKRERDAKSLFDQVIKVIEKDSPSKEAYIVDSSTLSASMALSEDAIKKIIKDMDVNEKAKFYMNCAILSNGMGQVDESISLLERAFDMTKGKDTQIIACMALYMQEKSPQVSDLLFKRVISLEPTEFQHYIAYSSFLHHQSRTKDALSLLERTIKKYPQMKEQLEKQMELIRDVNSSGPGNMADLFGNSFSR</sequence>